<sequence>MIKITAKSIVKPGAREEFITTARELVEKSRAEAGNISYHLYEDMDDPDILTFIEEWKDQAAVDVHADSEHFQRIIPLLSGMTEEAIEISLYREVL</sequence>
<gene>
    <name evidence="2" type="ORF">CXU22_07385</name>
</gene>
<dbReference type="PANTHER" id="PTHR33336:SF15">
    <property type="entry name" value="ABM DOMAIN-CONTAINING PROTEIN"/>
    <property type="match status" value="1"/>
</dbReference>
<keyword evidence="2" id="KW-0560">Oxidoreductase</keyword>
<evidence type="ECO:0000259" key="1">
    <source>
        <dbReference type="PROSITE" id="PS51725"/>
    </source>
</evidence>
<dbReference type="PROSITE" id="PS51725">
    <property type="entry name" value="ABM"/>
    <property type="match status" value="1"/>
</dbReference>
<name>A0A2N8HCF4_9BACT</name>
<dbReference type="AlphaFoldDB" id="A0A2N8HCF4"/>
<dbReference type="Proteomes" id="UP000236000">
    <property type="component" value="Unassembled WGS sequence"/>
</dbReference>
<dbReference type="EMBL" id="PJKA01000012">
    <property type="protein sequence ID" value="PNC17570.1"/>
    <property type="molecule type" value="Genomic_DNA"/>
</dbReference>
<proteinExistence type="predicted"/>
<protein>
    <submittedName>
        <fullName evidence="2">Antibiotic biosynthesis monooxygenase</fullName>
    </submittedName>
</protein>
<reference evidence="2 3" key="1">
    <citation type="journal article" date="2017" name="BMC Genomics">
        <title>Genome sequencing of 39 Akkermansia muciniphila isolates reveals its population structure, genomic and functional diverisity, and global distribution in mammalian gut microbiotas.</title>
        <authorList>
            <person name="Guo X."/>
            <person name="Li S."/>
            <person name="Zhang J."/>
            <person name="Wu F."/>
            <person name="Li X."/>
            <person name="Wu D."/>
            <person name="Zhang M."/>
            <person name="Ou Z."/>
            <person name="Jie Z."/>
            <person name="Yan Q."/>
            <person name="Li P."/>
            <person name="Yi J."/>
            <person name="Peng Y."/>
        </authorList>
    </citation>
    <scope>NUCLEOTIDE SEQUENCE [LARGE SCALE GENOMIC DNA]</scope>
    <source>
        <strain evidence="2 3">GP24</strain>
    </source>
</reference>
<organism evidence="2 3">
    <name type="scientific">Akkermansia muciniphila</name>
    <dbReference type="NCBI Taxonomy" id="239935"/>
    <lineage>
        <taxon>Bacteria</taxon>
        <taxon>Pseudomonadati</taxon>
        <taxon>Verrucomicrobiota</taxon>
        <taxon>Verrucomicrobiia</taxon>
        <taxon>Verrucomicrobiales</taxon>
        <taxon>Akkermansiaceae</taxon>
        <taxon>Akkermansia</taxon>
    </lineage>
</organism>
<dbReference type="RefSeq" id="WP_102714096.1">
    <property type="nucleotide sequence ID" value="NZ_CABMLK010000001.1"/>
</dbReference>
<evidence type="ECO:0000313" key="2">
    <source>
        <dbReference type="EMBL" id="PNC17570.1"/>
    </source>
</evidence>
<feature type="domain" description="ABM" evidence="1">
    <location>
        <begin position="2"/>
        <end position="94"/>
    </location>
</feature>
<keyword evidence="2" id="KW-0503">Monooxygenase</keyword>
<dbReference type="InterPro" id="IPR011008">
    <property type="entry name" value="Dimeric_a/b-barrel"/>
</dbReference>
<dbReference type="GO" id="GO:0004497">
    <property type="term" value="F:monooxygenase activity"/>
    <property type="evidence" value="ECO:0007669"/>
    <property type="project" value="UniProtKB-KW"/>
</dbReference>
<dbReference type="PANTHER" id="PTHR33336">
    <property type="entry name" value="QUINOL MONOOXYGENASE YGIN-RELATED"/>
    <property type="match status" value="1"/>
</dbReference>
<dbReference type="Pfam" id="PF03992">
    <property type="entry name" value="ABM"/>
    <property type="match status" value="1"/>
</dbReference>
<accession>A0A2N8HCF4</accession>
<dbReference type="OrthoDB" id="287932at2"/>
<evidence type="ECO:0000313" key="3">
    <source>
        <dbReference type="Proteomes" id="UP000236000"/>
    </source>
</evidence>
<dbReference type="SUPFAM" id="SSF54909">
    <property type="entry name" value="Dimeric alpha+beta barrel"/>
    <property type="match status" value="1"/>
</dbReference>
<dbReference type="InterPro" id="IPR050744">
    <property type="entry name" value="AI-2_Isomerase_LsrG"/>
</dbReference>
<dbReference type="Gene3D" id="3.30.70.100">
    <property type="match status" value="1"/>
</dbReference>
<comment type="caution">
    <text evidence="2">The sequence shown here is derived from an EMBL/GenBank/DDBJ whole genome shotgun (WGS) entry which is preliminary data.</text>
</comment>
<dbReference type="InterPro" id="IPR007138">
    <property type="entry name" value="ABM_dom"/>
</dbReference>